<gene>
    <name evidence="2" type="ORF">FHX46_003927</name>
</gene>
<name>A0ABX0SZP2_9PSEU</name>
<keyword evidence="3" id="KW-1185">Reference proteome</keyword>
<dbReference type="RefSeq" id="WP_167117082.1">
    <property type="nucleotide sequence ID" value="NZ_JAANOU010000001.1"/>
</dbReference>
<feature type="region of interest" description="Disordered" evidence="1">
    <location>
        <begin position="1"/>
        <end position="63"/>
    </location>
</feature>
<reference evidence="2 3" key="1">
    <citation type="submission" date="2020-03" db="EMBL/GenBank/DDBJ databases">
        <title>Sequencing the genomes of 1000 actinobacteria strains.</title>
        <authorList>
            <person name="Klenk H.-P."/>
        </authorList>
    </citation>
    <scope>NUCLEOTIDE SEQUENCE [LARGE SCALE GENOMIC DNA]</scope>
    <source>
        <strain evidence="2 3">DSM 45668</strain>
    </source>
</reference>
<evidence type="ECO:0000313" key="2">
    <source>
        <dbReference type="EMBL" id="NIH81397.1"/>
    </source>
</evidence>
<feature type="compositionally biased region" description="Basic and acidic residues" evidence="1">
    <location>
        <begin position="1"/>
        <end position="15"/>
    </location>
</feature>
<evidence type="ECO:0000256" key="1">
    <source>
        <dbReference type="SAM" id="MobiDB-lite"/>
    </source>
</evidence>
<dbReference type="EMBL" id="JAANOU010000001">
    <property type="protein sequence ID" value="NIH81397.1"/>
    <property type="molecule type" value="Genomic_DNA"/>
</dbReference>
<sequence length="63" mass="6816">MNRDRRSHTEQDLDSSRTSIAEDTGDPIDDPQPGRAAVSRSTDEAPPTGTTGQADYPRDTENG</sequence>
<dbReference type="Proteomes" id="UP000754495">
    <property type="component" value="Unassembled WGS sequence"/>
</dbReference>
<protein>
    <submittedName>
        <fullName evidence="2">Uncharacterized protein</fullName>
    </submittedName>
</protein>
<organism evidence="2 3">
    <name type="scientific">Amycolatopsis viridis</name>
    <dbReference type="NCBI Taxonomy" id="185678"/>
    <lineage>
        <taxon>Bacteria</taxon>
        <taxon>Bacillati</taxon>
        <taxon>Actinomycetota</taxon>
        <taxon>Actinomycetes</taxon>
        <taxon>Pseudonocardiales</taxon>
        <taxon>Pseudonocardiaceae</taxon>
        <taxon>Amycolatopsis</taxon>
    </lineage>
</organism>
<evidence type="ECO:0000313" key="3">
    <source>
        <dbReference type="Proteomes" id="UP000754495"/>
    </source>
</evidence>
<accession>A0ABX0SZP2</accession>
<proteinExistence type="predicted"/>
<comment type="caution">
    <text evidence="2">The sequence shown here is derived from an EMBL/GenBank/DDBJ whole genome shotgun (WGS) entry which is preliminary data.</text>
</comment>